<evidence type="ECO:0000256" key="2">
    <source>
        <dbReference type="SAM" id="MobiDB-lite"/>
    </source>
</evidence>
<dbReference type="Pfam" id="PF00318">
    <property type="entry name" value="Ribosomal_S2"/>
    <property type="match status" value="1"/>
</dbReference>
<organism evidence="3">
    <name type="scientific">Capra hircus</name>
    <name type="common">Goat</name>
    <dbReference type="NCBI Taxonomy" id="9925"/>
    <lineage>
        <taxon>Eukaryota</taxon>
        <taxon>Metazoa</taxon>
        <taxon>Chordata</taxon>
        <taxon>Craniata</taxon>
        <taxon>Vertebrata</taxon>
        <taxon>Euteleostomi</taxon>
        <taxon>Mammalia</taxon>
        <taxon>Eutheria</taxon>
        <taxon>Laurasiatheria</taxon>
        <taxon>Artiodactyla</taxon>
        <taxon>Ruminantia</taxon>
        <taxon>Pecora</taxon>
        <taxon>Bovidae</taxon>
        <taxon>Caprinae</taxon>
        <taxon>Capra</taxon>
    </lineage>
</organism>
<dbReference type="GO" id="GO:0005763">
    <property type="term" value="C:mitochondrial small ribosomal subunit"/>
    <property type="evidence" value="ECO:0007669"/>
    <property type="project" value="TreeGrafter"/>
</dbReference>
<comment type="similarity">
    <text evidence="1">Belongs to the universal ribosomal protein uS2 family.</text>
</comment>
<dbReference type="InterPro" id="IPR023591">
    <property type="entry name" value="Ribosomal_uS2_flav_dom_sf"/>
</dbReference>
<proteinExistence type="inferred from homology"/>
<evidence type="ECO:0000313" key="3">
    <source>
        <dbReference type="Ensembl" id="ENSCHIP00010010794.1"/>
    </source>
</evidence>
<protein>
    <submittedName>
        <fullName evidence="3">Uncharacterized protein</fullName>
    </submittedName>
</protein>
<dbReference type="InterPro" id="IPR005706">
    <property type="entry name" value="Ribosomal_uS2_bac/mit/plastid"/>
</dbReference>
<feature type="region of interest" description="Disordered" evidence="2">
    <location>
        <begin position="262"/>
        <end position="284"/>
    </location>
</feature>
<name>A0A8C2NW64_CAPHI</name>
<dbReference type="SUPFAM" id="SSF52313">
    <property type="entry name" value="Ribosomal protein S2"/>
    <property type="match status" value="1"/>
</dbReference>
<dbReference type="PANTHER" id="PTHR12534:SF0">
    <property type="entry name" value="SMALL RIBOSOMAL SUBUNIT PROTEIN US2M"/>
    <property type="match status" value="1"/>
</dbReference>
<dbReference type="GO" id="GO:0006412">
    <property type="term" value="P:translation"/>
    <property type="evidence" value="ECO:0007669"/>
    <property type="project" value="InterPro"/>
</dbReference>
<dbReference type="Ensembl" id="ENSCHIT00010015318.1">
    <property type="protein sequence ID" value="ENSCHIP00010010794.1"/>
    <property type="gene ID" value="ENSCHIG00010008110.1"/>
</dbReference>
<dbReference type="AlphaFoldDB" id="A0A8C2NW64"/>
<reference evidence="3" key="1">
    <citation type="submission" date="2019-03" db="EMBL/GenBank/DDBJ databases">
        <title>Genome sequencing and reference-guided assembly of Black Bengal Goat (Capra hircus).</title>
        <authorList>
            <person name="Siddiki A.Z."/>
            <person name="Baten A."/>
            <person name="Billah M."/>
            <person name="Alam M.A.U."/>
            <person name="Shawrob K.S.M."/>
            <person name="Saha S."/>
            <person name="Chowdhury M."/>
            <person name="Rahman A.H."/>
            <person name="Stear M."/>
            <person name="Miah G."/>
            <person name="Das G.B."/>
            <person name="Hossain M.M."/>
            <person name="Kumkum M."/>
            <person name="Islam M.S."/>
            <person name="Mollah A.M."/>
            <person name="Ahsan A."/>
            <person name="Tusar F."/>
            <person name="Khan M.K.I."/>
        </authorList>
    </citation>
    <scope>NUCLEOTIDE SEQUENCE [LARGE SCALE GENOMIC DNA]</scope>
</reference>
<dbReference type="CDD" id="cd01425">
    <property type="entry name" value="RPS2"/>
    <property type="match status" value="1"/>
</dbReference>
<dbReference type="InterPro" id="IPR001865">
    <property type="entry name" value="Ribosomal_uS2"/>
</dbReference>
<dbReference type="GO" id="GO:0003735">
    <property type="term" value="F:structural constituent of ribosome"/>
    <property type="evidence" value="ECO:0007669"/>
    <property type="project" value="InterPro"/>
</dbReference>
<dbReference type="Gene3D" id="3.40.50.10490">
    <property type="entry name" value="Glucose-6-phosphate isomerase like protein, domain 1"/>
    <property type="match status" value="1"/>
</dbReference>
<sequence length="322" mass="34078">GHTLAPGPSARPAGLGRRIPLRGLAGSCSSRRPCPAGPLALGGLRGKAVITRVAATYAALGRTLDVTYERPDIPVGSFLLGSPRDEVQVQRVESSGPRRGHSLQPSLLCWSSPLTAPGGHSWGGVLAVSWGRLQTVPAPGRWGVGSRTSEGGGRWPRAAHAGHASGRFMEPYIFGSRLGQDIIDLEQTATHLQLALNFTAHVAFRGGIILFVSRARQFSHLIESTARSCGRSSLSQAGSSSRPSRLWAPAARNYAQQQPAWGAHPARGLSAKNPSGNTVSPDREALASTLRRARVRRVRTAGRLLMTRVGLLCGLPVSRTGL</sequence>
<dbReference type="PANTHER" id="PTHR12534">
    <property type="entry name" value="30S RIBOSOMAL PROTEIN S2 PROKARYOTIC AND ORGANELLAR"/>
    <property type="match status" value="1"/>
</dbReference>
<accession>A0A8C2NW64</accession>
<evidence type="ECO:0000256" key="1">
    <source>
        <dbReference type="ARBA" id="ARBA00006242"/>
    </source>
</evidence>
<reference evidence="3" key="2">
    <citation type="submission" date="2025-08" db="UniProtKB">
        <authorList>
            <consortium name="Ensembl"/>
        </authorList>
    </citation>
    <scope>IDENTIFICATION</scope>
</reference>